<evidence type="ECO:0000313" key="1">
    <source>
        <dbReference type="EMBL" id="OAD51921.1"/>
    </source>
</evidence>
<organism evidence="1 2">
    <name type="scientific">Eufriesea mexicana</name>
    <dbReference type="NCBI Taxonomy" id="516756"/>
    <lineage>
        <taxon>Eukaryota</taxon>
        <taxon>Metazoa</taxon>
        <taxon>Ecdysozoa</taxon>
        <taxon>Arthropoda</taxon>
        <taxon>Hexapoda</taxon>
        <taxon>Insecta</taxon>
        <taxon>Pterygota</taxon>
        <taxon>Neoptera</taxon>
        <taxon>Endopterygota</taxon>
        <taxon>Hymenoptera</taxon>
        <taxon>Apocrita</taxon>
        <taxon>Aculeata</taxon>
        <taxon>Apoidea</taxon>
        <taxon>Anthophila</taxon>
        <taxon>Apidae</taxon>
        <taxon>Eufriesea</taxon>
    </lineage>
</organism>
<reference evidence="1 2" key="1">
    <citation type="submission" date="2015-07" db="EMBL/GenBank/DDBJ databases">
        <title>The genome of Eufriesea mexicana.</title>
        <authorList>
            <person name="Pan H."/>
            <person name="Kapheim K."/>
        </authorList>
    </citation>
    <scope>NUCLEOTIDE SEQUENCE [LARGE SCALE GENOMIC DNA]</scope>
    <source>
        <strain evidence="1">0111107269</strain>
        <tissue evidence="1">Whole body</tissue>
    </source>
</reference>
<gene>
    <name evidence="1" type="ORF">WN48_03836</name>
</gene>
<evidence type="ECO:0000313" key="2">
    <source>
        <dbReference type="Proteomes" id="UP000250275"/>
    </source>
</evidence>
<dbReference type="EMBL" id="KQ780658">
    <property type="protein sequence ID" value="OAD51921.1"/>
    <property type="molecule type" value="Genomic_DNA"/>
</dbReference>
<proteinExistence type="predicted"/>
<dbReference type="OrthoDB" id="7611408at2759"/>
<sequence length="629" mass="72477">MESDEITWKVVPNTVTNRMVDHSLIHKLIPSRRLRRRNKVMNVAIKQSCSLKTYSQYIKMKTSVLRNLSDDDETDNNDNFTEDDFNILYKSNLFLTSYIQHMSNKSKTYSYEADFLINEDDMSNEEITKILKGKHKDKSLKNIHLSCQKGVKRKAKDTPSSTKETNVMTSLMNNNQGTIQGKLKTFIKFFINSIKFPLNSSNRIPMNNETCITEETVNACALIQSSSEITYNKIAEQVVTNANNESGQPNPMVNKTDEKIVSNKNYSYEMFSNSNKEISKGIQDSLISPVDNVNDSCINTEMLLNQNCSNQVEKNSNMENTFMDKVKNEKPFTIQSSLITVRTYQPKDSGIEEDTDEEFLLENGRRHYKKLKKKSQKIKQNMSNTSLMVKHADNLTNYDDTLKSENYNIPTKSDATDETLCLNENIIINNEKCNDKILKHKLQPKVTHTEIVDKKYKIVPGTSVFNKNVEEERSSIKDFSDRKHETDEAKQNIEDNTCPLARKRLQQLRRLNLTVDSDSSLSENDDTYCNIENMRDKLFKRPKESLDILNTEDENVKFKQKISIQYIKRLSFASHGVVQHKSSCLNTATSYNLKQKKHMQGSNKENLKIKCIIEATNKESVICGRPYNV</sequence>
<dbReference type="Proteomes" id="UP000250275">
    <property type="component" value="Unassembled WGS sequence"/>
</dbReference>
<accession>A0A310SA68</accession>
<dbReference type="AlphaFoldDB" id="A0A310SA68"/>
<keyword evidence="2" id="KW-1185">Reference proteome</keyword>
<protein>
    <submittedName>
        <fullName evidence="1">Uncharacterized protein</fullName>
    </submittedName>
</protein>
<name>A0A310SA68_9HYME</name>